<name>A0A1W6JX21_9CREN</name>
<evidence type="ECO:0000256" key="1">
    <source>
        <dbReference type="SAM" id="Phobius"/>
    </source>
</evidence>
<dbReference type="Proteomes" id="UP000193404">
    <property type="component" value="Chromosome"/>
</dbReference>
<keyword evidence="3" id="KW-1185">Reference proteome</keyword>
<feature type="transmembrane region" description="Helical" evidence="1">
    <location>
        <begin position="96"/>
        <end position="119"/>
    </location>
</feature>
<dbReference type="KEGG" id="aman:B6F84_01330"/>
<sequence>MVPISFLLNAIHGFFSLIYYGAIMIFGVVVAPKFSKLSESTITDLMRSVFPTLLSFIEASGMITIVFGAGEFFHYMIGYYKDGGLNEVSTILFSTGWGICVFTGAILGFVGFSIGLIIASNFEKIFKLYKSIDPSSINEIQFLQIKLRFYSILGAIFLTVTVILMILAVSFLPLPG</sequence>
<evidence type="ECO:0000313" key="2">
    <source>
        <dbReference type="EMBL" id="ARM74797.1"/>
    </source>
</evidence>
<keyword evidence="1" id="KW-0472">Membrane</keyword>
<dbReference type="EMBL" id="CP020477">
    <property type="protein sequence ID" value="ARM74797.1"/>
    <property type="molecule type" value="Genomic_DNA"/>
</dbReference>
<dbReference type="AlphaFoldDB" id="A0A1W6JX21"/>
<feature type="transmembrane region" description="Helical" evidence="1">
    <location>
        <begin position="6"/>
        <end position="31"/>
    </location>
</feature>
<keyword evidence="1" id="KW-0812">Transmembrane</keyword>
<accession>A0A1W6JX21</accession>
<dbReference type="OrthoDB" id="42245at2157"/>
<reference evidence="2 3" key="1">
    <citation type="submission" date="2017-03" db="EMBL/GenBank/DDBJ databases">
        <title>Sulfur activation and transportation mechanism of thermophilic Archaea Acidianus manzaensis YN-25.</title>
        <authorList>
            <person name="Ma Y."/>
            <person name="Yang Y."/>
            <person name="Xia J."/>
        </authorList>
    </citation>
    <scope>NUCLEOTIDE SEQUENCE [LARGE SCALE GENOMIC DNA]</scope>
    <source>
        <strain evidence="2 3">YN-25</strain>
    </source>
</reference>
<gene>
    <name evidence="2" type="ORF">B6F84_01330</name>
</gene>
<proteinExistence type="predicted"/>
<feature type="transmembrane region" description="Helical" evidence="1">
    <location>
        <begin position="149"/>
        <end position="172"/>
    </location>
</feature>
<feature type="transmembrane region" description="Helical" evidence="1">
    <location>
        <begin position="52"/>
        <end position="76"/>
    </location>
</feature>
<dbReference type="GeneID" id="41589519"/>
<dbReference type="RefSeq" id="WP_148690548.1">
    <property type="nucleotide sequence ID" value="NZ_CP020477.1"/>
</dbReference>
<protein>
    <submittedName>
        <fullName evidence="2">Uncharacterized protein</fullName>
    </submittedName>
</protein>
<organism evidence="2 3">
    <name type="scientific">Acidianus manzaensis</name>
    <dbReference type="NCBI Taxonomy" id="282676"/>
    <lineage>
        <taxon>Archaea</taxon>
        <taxon>Thermoproteota</taxon>
        <taxon>Thermoprotei</taxon>
        <taxon>Sulfolobales</taxon>
        <taxon>Sulfolobaceae</taxon>
        <taxon>Acidianus</taxon>
    </lineage>
</organism>
<keyword evidence="1" id="KW-1133">Transmembrane helix</keyword>
<dbReference type="STRING" id="282676.B6F84_01330"/>
<evidence type="ECO:0000313" key="3">
    <source>
        <dbReference type="Proteomes" id="UP000193404"/>
    </source>
</evidence>